<name>A0A4Y6MAG7_SALET</name>
<evidence type="ECO:0000313" key="2">
    <source>
        <dbReference type="EMBL" id="QVQ19317.1"/>
    </source>
</evidence>
<reference evidence="1" key="3">
    <citation type="submission" date="2018-07" db="EMBL/GenBank/DDBJ databases">
        <authorList>
            <consortium name="NCBI Pathogen Detection Project"/>
        </authorList>
    </citation>
    <scope>NUCLEOTIDE SEQUENCE</scope>
    <source>
        <strain evidence="1">DMS 3702</strain>
    </source>
</reference>
<dbReference type="AlphaFoldDB" id="A0A4Y6MAG7"/>
<dbReference type="RefSeq" id="WP_129407031.1">
    <property type="nucleotide sequence ID" value="NZ_CP022450.1"/>
</dbReference>
<proteinExistence type="predicted"/>
<evidence type="ECO:0000313" key="1">
    <source>
        <dbReference type="EMBL" id="HAE3814378.1"/>
    </source>
</evidence>
<protein>
    <submittedName>
        <fullName evidence="1">Uncharacterized protein</fullName>
    </submittedName>
</protein>
<gene>
    <name evidence="2" type="ORF">CAC52_09030</name>
    <name evidence="1" type="ORF">GNC04_000123</name>
</gene>
<accession>A0A4Y6MAG7</accession>
<sequence length="185" mass="21560">MNLLYRRITTVDLLVMQNISASGNWDNNYMFQHLYVSEKLILDFICVFSRLEYALKVSGFARGDSKKVEPCWDCFAKKINDNFLKIENEDLKKAVGYLLESPPRKQILSEGKIIFQDQPVDKKQRTTQQLLLMIRRVRNNLFHGGKYCPDGEKESGRNEDLLNASLIILKHCIPIHQKVNNNFHN</sequence>
<organism evidence="1">
    <name type="scientific">Salmonella enterica subsp. enterica serovar Indiana</name>
    <dbReference type="NCBI Taxonomy" id="286783"/>
    <lineage>
        <taxon>Bacteria</taxon>
        <taxon>Pseudomonadati</taxon>
        <taxon>Pseudomonadota</taxon>
        <taxon>Gammaproteobacteria</taxon>
        <taxon>Enterobacterales</taxon>
        <taxon>Enterobacteriaceae</taxon>
        <taxon>Salmonella</taxon>
    </lineage>
</organism>
<dbReference type="EMBL" id="CP074612">
    <property type="protein sequence ID" value="QVQ19317.1"/>
    <property type="molecule type" value="Genomic_DNA"/>
</dbReference>
<reference evidence="1" key="1">
    <citation type="journal article" date="2018" name="Genome Biol.">
        <title>SKESA: strategic k-mer extension for scrupulous assemblies.</title>
        <authorList>
            <person name="Souvorov A."/>
            <person name="Agarwala R."/>
            <person name="Lipman D.J."/>
        </authorList>
    </citation>
    <scope>NUCLEOTIDE SEQUENCE</scope>
    <source>
        <strain evidence="1">DMS 3702</strain>
    </source>
</reference>
<reference evidence="2" key="2">
    <citation type="submission" date="2018-07" db="EMBL/GenBank/DDBJ databases">
        <authorList>
            <consortium name="GenomeTrakr network: Whole genome sequencing for foodborne pathogen traceback"/>
        </authorList>
    </citation>
    <scope>NUCLEOTIDE SEQUENCE</scope>
    <source>
        <strain evidence="2">SGSC 2482</strain>
    </source>
</reference>
<reference evidence="2" key="4">
    <citation type="submission" date="2021-05" db="EMBL/GenBank/DDBJ databases">
        <title>Whole genome PacBio Sequel sequence of Salmonella enterica subsp. enterica.</title>
        <authorList>
            <person name="Hoffmann M."/>
            <person name="Balkey M."/>
            <person name="Luo Y."/>
        </authorList>
    </citation>
    <scope>NUCLEOTIDE SEQUENCE</scope>
    <source>
        <strain evidence="2">SGSC 2482</strain>
    </source>
</reference>
<dbReference type="EMBL" id="DAARSZ010000001">
    <property type="protein sequence ID" value="HAE3814378.1"/>
    <property type="molecule type" value="Genomic_DNA"/>
</dbReference>